<sequence>MKDIWFSSKGFTNIPEYLLIPNFTICFEDSKYQINSLLADFISPKISRIHQAEPFCSSITIPIKDPNHFFNNIVFSLRGNSLSVNDQSIFFYLYVFNFLENEDVVLSLEELKPTKLTKENIISIIEHKIQANFSIKNELSFLASNFFDIPYEQLSMLSSDILSKVFQNENFIAETEDVVLHFVNKIVDEKGDDYKILYNFILYENLSNEKIIDFLNNFDSCDLSGQIWYSLCQRMSKSINSNIVSHRYHQNNQNDKNQRTLKPELTEIKFRYYEGFVFNGILSYLTRQTNRNIQDAGLITASSSSIIGDRQQFHPKMVLNMSKSSYFMSKDVKDSWIMFDFKNMEIQISHYVIRTYGDTFNSHLKSWILEVSSDGHEWTVVDRRVTDYSLKEDWGTSAFKCSIKKRSRYVRLTQTGPNHRDTNCLLLCSIDFYGKLYK</sequence>
<accession>A0ABR2JCM9</accession>
<comment type="caution">
    <text evidence="2">The sequence shown here is derived from an EMBL/GenBank/DDBJ whole genome shotgun (WGS) entry which is preliminary data.</text>
</comment>
<name>A0ABR2JCM9_9EUKA</name>
<proteinExistence type="predicted"/>
<evidence type="ECO:0000313" key="3">
    <source>
        <dbReference type="Proteomes" id="UP001470230"/>
    </source>
</evidence>
<dbReference type="EMBL" id="JAPFFF010000012">
    <property type="protein sequence ID" value="KAK8875481.1"/>
    <property type="molecule type" value="Genomic_DNA"/>
</dbReference>
<feature type="domain" description="F5/8 type C" evidence="1">
    <location>
        <begin position="299"/>
        <end position="420"/>
    </location>
</feature>
<dbReference type="InterPro" id="IPR008979">
    <property type="entry name" value="Galactose-bd-like_sf"/>
</dbReference>
<reference evidence="2 3" key="1">
    <citation type="submission" date="2024-04" db="EMBL/GenBank/DDBJ databases">
        <title>Tritrichomonas musculus Genome.</title>
        <authorList>
            <person name="Alves-Ferreira E."/>
            <person name="Grigg M."/>
            <person name="Lorenzi H."/>
            <person name="Galac M."/>
        </authorList>
    </citation>
    <scope>NUCLEOTIDE SEQUENCE [LARGE SCALE GENOMIC DNA]</scope>
    <source>
        <strain evidence="2 3">EAF2021</strain>
    </source>
</reference>
<dbReference type="Proteomes" id="UP001470230">
    <property type="component" value="Unassembled WGS sequence"/>
</dbReference>
<dbReference type="Pfam" id="PF00754">
    <property type="entry name" value="F5_F8_type_C"/>
    <property type="match status" value="1"/>
</dbReference>
<organism evidence="2 3">
    <name type="scientific">Tritrichomonas musculus</name>
    <dbReference type="NCBI Taxonomy" id="1915356"/>
    <lineage>
        <taxon>Eukaryota</taxon>
        <taxon>Metamonada</taxon>
        <taxon>Parabasalia</taxon>
        <taxon>Tritrichomonadida</taxon>
        <taxon>Tritrichomonadidae</taxon>
        <taxon>Tritrichomonas</taxon>
    </lineage>
</organism>
<protein>
    <recommendedName>
        <fullName evidence="1">F5/8 type C domain-containing protein</fullName>
    </recommendedName>
</protein>
<dbReference type="Gene3D" id="2.60.120.260">
    <property type="entry name" value="Galactose-binding domain-like"/>
    <property type="match status" value="1"/>
</dbReference>
<gene>
    <name evidence="2" type="ORF">M9Y10_005647</name>
</gene>
<keyword evidence="3" id="KW-1185">Reference proteome</keyword>
<evidence type="ECO:0000259" key="1">
    <source>
        <dbReference type="Pfam" id="PF00754"/>
    </source>
</evidence>
<dbReference type="InterPro" id="IPR000421">
    <property type="entry name" value="FA58C"/>
</dbReference>
<dbReference type="SUPFAM" id="SSF49785">
    <property type="entry name" value="Galactose-binding domain-like"/>
    <property type="match status" value="1"/>
</dbReference>
<evidence type="ECO:0000313" key="2">
    <source>
        <dbReference type="EMBL" id="KAK8875481.1"/>
    </source>
</evidence>